<organism evidence="1 2">
    <name type="scientific">Hymenobacter profundi</name>
    <dbReference type="NCBI Taxonomy" id="1982110"/>
    <lineage>
        <taxon>Bacteria</taxon>
        <taxon>Pseudomonadati</taxon>
        <taxon>Bacteroidota</taxon>
        <taxon>Cytophagia</taxon>
        <taxon>Cytophagales</taxon>
        <taxon>Hymenobacteraceae</taxon>
        <taxon>Hymenobacter</taxon>
    </lineage>
</organism>
<dbReference type="Proteomes" id="UP000826188">
    <property type="component" value="Unassembled WGS sequence"/>
</dbReference>
<reference evidence="1 2" key="1">
    <citation type="submission" date="2021-07" db="EMBL/GenBank/DDBJ databases">
        <title>Hymenobacter profundi sp. nov., isolated from deep-sea water.</title>
        <authorList>
            <person name="Kim M.K."/>
        </authorList>
    </citation>
    <scope>NUCLEOTIDE SEQUENCE [LARGE SCALE GENOMIC DNA]</scope>
    <source>
        <strain evidence="1 2">M2</strain>
    </source>
</reference>
<name>A0ABS6WUH9_9BACT</name>
<sequence length="933" mass="101804">MWLLPLATHASHIRAGDIQAKSDTTAARNPRRVFFKMVLYTKLPSRDVADQPNATIFFGDGTSTGIDKVQRVGNGTVIPSAPNTKVNVYYFEHIYNAPGQYLVSFVGEYRNKEVRNLSNPASQAFYLGTSITIDPALGINRSPVLTAPAIDQATANQVFLHSPGAYDADGDSLAFKLRPSKRASTPATIITRGGVVDTSTVPGFQYPNKYDTNGQRVAYLGTPAGGQADFQQDVNTGLIVWNAPSSQSIGEYNFAFVVEEWRHVAGARPRLIGTVIRDMQIVVGPSTNLRPEVTIPEDICVVAGTTVNGAITATDPDRNPVQLFAYGTFPPITFQQTATGPPTARGTFRWVTSCEDVRRDPYLFTFKAQDVPTGGNPPLIDEKIWRVRVIGPPPQTLQAQRQGNSTRVVLTWDRYQCTQASQMLIFRKEETSGFVPGDCQIGIPATAGYTQIGAIDAGLSSFLDDNNGQGLERGKTYCYRIYAIFPLPKGGESIASAEACVTLDGTSALLTNVTVDRTAANGQVTVKWTPPLNQAGFTEPAGYRLYRAPGQNVAATSTAFKRVFATNSLTETTFVDAGRNTIDSAFTYKLEFFSRDNTSPNAAETRETTAPASSVRLSGRADEAASGNVLTWIYNVPWDNTLQPTTIYRRAPGSPTFTLLATVAGTATSGTYTDRGSAANPLVAGETYCYYVQTNGAYTSPNLPNLLNSSQEICVAPVPCRPILTLQTTNCDSLAANLYALPTTVIGPNQRYTNYLRWQLDANSPPNCNLAVTGYQVYYRSPDATEYQLLATTVEPNYVHMGLTTVSGCYQVRAVGSNGELSAFSNEACNDECQLFLLPNIFTPNNDGVNDTFRPKVTSSLRRTHFTAFNRWGVKVYEGDQDPFINWDGGGSSEERSSGPQLSDGMYFYLAEVEFNDLNRTKRTYKGWVQINR</sequence>
<keyword evidence="2" id="KW-1185">Reference proteome</keyword>
<dbReference type="EMBL" id="JAHWGL010000003">
    <property type="protein sequence ID" value="MBW3127222.1"/>
    <property type="molecule type" value="Genomic_DNA"/>
</dbReference>
<proteinExistence type="predicted"/>
<dbReference type="RefSeq" id="WP_219156383.1">
    <property type="nucleotide sequence ID" value="NZ_JAHWGL010000003.1"/>
</dbReference>
<evidence type="ECO:0000313" key="1">
    <source>
        <dbReference type="EMBL" id="MBW3127222.1"/>
    </source>
</evidence>
<evidence type="ECO:0000313" key="2">
    <source>
        <dbReference type="Proteomes" id="UP000826188"/>
    </source>
</evidence>
<comment type="caution">
    <text evidence="1">The sequence shown here is derived from an EMBL/GenBank/DDBJ whole genome shotgun (WGS) entry which is preliminary data.</text>
</comment>
<protein>
    <submittedName>
        <fullName evidence="1">Gliding motility-associated C-terminal domain-containing protein</fullName>
    </submittedName>
</protein>
<accession>A0ABS6WUH9</accession>
<gene>
    <name evidence="1" type="ORF">KYK14_01540</name>
</gene>
<dbReference type="Pfam" id="PF13585">
    <property type="entry name" value="CHU_C"/>
    <property type="match status" value="1"/>
</dbReference>